<keyword evidence="2" id="KW-0175">Coiled coil</keyword>
<dbReference type="Proteomes" id="UP000824118">
    <property type="component" value="Unassembled WGS sequence"/>
</dbReference>
<protein>
    <submittedName>
        <fullName evidence="4">Plasmid recombination protein</fullName>
    </submittedName>
</protein>
<evidence type="ECO:0000313" key="5">
    <source>
        <dbReference type="Proteomes" id="UP000824118"/>
    </source>
</evidence>
<evidence type="ECO:0000256" key="3">
    <source>
        <dbReference type="SAM" id="MobiDB-lite"/>
    </source>
</evidence>
<evidence type="ECO:0000256" key="1">
    <source>
        <dbReference type="ARBA" id="ARBA00010657"/>
    </source>
</evidence>
<feature type="coiled-coil region" evidence="2">
    <location>
        <begin position="247"/>
        <end position="274"/>
    </location>
</feature>
<dbReference type="InterPro" id="IPR001668">
    <property type="entry name" value="Mob_Pre"/>
</dbReference>
<comment type="similarity">
    <text evidence="1">Belongs to the plasmid mobilization pre family.</text>
</comment>
<sequence>MAKQNFSVARIETRTRTTVGKFERHIERKNDSYENMNVDLSRTPMNVSFKSCGELTYNEHLDKMIAAGTVSLKGLKPDATVFDEMIMDVNTDYFEQNGGYEYACRFYEEAFHFAEKLYGKDNIVSAVMHADELNTAMTEKYGRPIYHYHLHIMALPVVDKEVRWTKRCKDPELVGKVKEVIHQVSHSKKWKSEKALDENGNPILNSKGKQVYHASYSILQDKFYEHMQEAGFNGFSRGERGSTAENLASLEFKIKKDKEKLSHLQEKIAGEQVRYEENHNAFMTFNEIDNSGKKSFTGKYTVSADDYEKLTTLAKQSYSAVSEAKKLQEENRYLTRQIWSLQSEVSRLKTALSELTEKCRPYLEALKAAPKAVKEFIDGILERFKKQEKSILYEPIPAPKTQSQERGKHSKNKNYER</sequence>
<dbReference type="CDD" id="cd17242">
    <property type="entry name" value="MobM_relaxase"/>
    <property type="match status" value="1"/>
</dbReference>
<evidence type="ECO:0000313" key="4">
    <source>
        <dbReference type="EMBL" id="HIU50640.1"/>
    </source>
</evidence>
<dbReference type="Gene3D" id="3.30.930.30">
    <property type="match status" value="1"/>
</dbReference>
<dbReference type="AlphaFoldDB" id="A0A9D1LZ00"/>
<reference evidence="4" key="2">
    <citation type="journal article" date="2021" name="PeerJ">
        <title>Extensive microbial diversity within the chicken gut microbiome revealed by metagenomics and culture.</title>
        <authorList>
            <person name="Gilroy R."/>
            <person name="Ravi A."/>
            <person name="Getino M."/>
            <person name="Pursley I."/>
            <person name="Horton D.L."/>
            <person name="Alikhan N.F."/>
            <person name="Baker D."/>
            <person name="Gharbi K."/>
            <person name="Hall N."/>
            <person name="Watson M."/>
            <person name="Adriaenssens E.M."/>
            <person name="Foster-Nyarko E."/>
            <person name="Jarju S."/>
            <person name="Secka A."/>
            <person name="Antonio M."/>
            <person name="Oren A."/>
            <person name="Chaudhuri R.R."/>
            <person name="La Ragione R."/>
            <person name="Hildebrand F."/>
            <person name="Pallen M.J."/>
        </authorList>
    </citation>
    <scope>NUCLEOTIDE SEQUENCE</scope>
    <source>
        <strain evidence="4">ChiGjej1B1-1684</strain>
    </source>
</reference>
<accession>A0A9D1LZ00</accession>
<feature type="coiled-coil region" evidence="2">
    <location>
        <begin position="324"/>
        <end position="358"/>
    </location>
</feature>
<evidence type="ECO:0000256" key="2">
    <source>
        <dbReference type="SAM" id="Coils"/>
    </source>
</evidence>
<proteinExistence type="inferred from homology"/>
<feature type="region of interest" description="Disordered" evidence="3">
    <location>
        <begin position="393"/>
        <end position="417"/>
    </location>
</feature>
<comment type="caution">
    <text evidence="4">The sequence shown here is derived from an EMBL/GenBank/DDBJ whole genome shotgun (WGS) entry which is preliminary data.</text>
</comment>
<reference evidence="4" key="1">
    <citation type="submission" date="2020-10" db="EMBL/GenBank/DDBJ databases">
        <authorList>
            <person name="Gilroy R."/>
        </authorList>
    </citation>
    <scope>NUCLEOTIDE SEQUENCE</scope>
    <source>
        <strain evidence="4">ChiGjej1B1-1684</strain>
    </source>
</reference>
<gene>
    <name evidence="4" type="ORF">IAD22_06475</name>
</gene>
<name>A0A9D1LZ00_9FIRM</name>
<feature type="compositionally biased region" description="Basic and acidic residues" evidence="3">
    <location>
        <begin position="403"/>
        <end position="417"/>
    </location>
</feature>
<dbReference type="GO" id="GO:0006310">
    <property type="term" value="P:DNA recombination"/>
    <property type="evidence" value="ECO:0007669"/>
    <property type="project" value="InterPro"/>
</dbReference>
<dbReference type="Pfam" id="PF01076">
    <property type="entry name" value="Mob_Pre"/>
    <property type="match status" value="1"/>
</dbReference>
<dbReference type="EMBL" id="DVNG01000096">
    <property type="protein sequence ID" value="HIU50640.1"/>
    <property type="molecule type" value="Genomic_DNA"/>
</dbReference>
<organism evidence="4 5">
    <name type="scientific">Candidatus Limousia pullorum</name>
    <dbReference type="NCBI Taxonomy" id="2840860"/>
    <lineage>
        <taxon>Bacteria</taxon>
        <taxon>Bacillati</taxon>
        <taxon>Bacillota</taxon>
        <taxon>Clostridia</taxon>
        <taxon>Eubacteriales</taxon>
        <taxon>Oscillospiraceae</taxon>
        <taxon>Oscillospiraceae incertae sedis</taxon>
        <taxon>Candidatus Limousia</taxon>
    </lineage>
</organism>
<dbReference type="GO" id="GO:0003677">
    <property type="term" value="F:DNA binding"/>
    <property type="evidence" value="ECO:0007669"/>
    <property type="project" value="InterPro"/>
</dbReference>